<dbReference type="SUPFAM" id="SSF53383">
    <property type="entry name" value="PLP-dependent transferases"/>
    <property type="match status" value="1"/>
</dbReference>
<reference evidence="7 8" key="1">
    <citation type="submission" date="2019-03" db="EMBL/GenBank/DDBJ databases">
        <title>Genomic Encyclopedia of Type Strains, Phase IV (KMG-IV): sequencing the most valuable type-strain genomes for metagenomic binning, comparative biology and taxonomic classification.</title>
        <authorList>
            <person name="Goeker M."/>
        </authorList>
    </citation>
    <scope>NUCLEOTIDE SEQUENCE [LARGE SCALE GENOMIC DNA]</scope>
    <source>
        <strain evidence="7 8">DSM 45707</strain>
    </source>
</reference>
<dbReference type="FunFam" id="3.40.640.10:FF:000030">
    <property type="entry name" value="Low-specificity L-threonine aldolase"/>
    <property type="match status" value="1"/>
</dbReference>
<dbReference type="GO" id="GO:0006567">
    <property type="term" value="P:L-threonine catabolic process"/>
    <property type="evidence" value="ECO:0007669"/>
    <property type="project" value="TreeGrafter"/>
</dbReference>
<dbReference type="Proteomes" id="UP000294937">
    <property type="component" value="Unassembled WGS sequence"/>
</dbReference>
<evidence type="ECO:0000256" key="5">
    <source>
        <dbReference type="PIRSR" id="PIRSR017617-1"/>
    </source>
</evidence>
<evidence type="ECO:0000256" key="1">
    <source>
        <dbReference type="ARBA" id="ARBA00001933"/>
    </source>
</evidence>
<keyword evidence="8" id="KW-1185">Reference proteome</keyword>
<gene>
    <name evidence="7" type="ORF">EDD58_11223</name>
</gene>
<dbReference type="InterPro" id="IPR015422">
    <property type="entry name" value="PyrdxlP-dep_Trfase_small"/>
</dbReference>
<accession>A0A4R3L2I1</accession>
<dbReference type="GO" id="GO:0008732">
    <property type="term" value="F:L-allo-threonine aldolase activity"/>
    <property type="evidence" value="ECO:0007669"/>
    <property type="project" value="TreeGrafter"/>
</dbReference>
<evidence type="ECO:0000259" key="6">
    <source>
        <dbReference type="Pfam" id="PF01212"/>
    </source>
</evidence>
<dbReference type="InterPro" id="IPR015421">
    <property type="entry name" value="PyrdxlP-dep_Trfase_major"/>
</dbReference>
<dbReference type="GO" id="GO:0005829">
    <property type="term" value="C:cytosol"/>
    <property type="evidence" value="ECO:0007669"/>
    <property type="project" value="TreeGrafter"/>
</dbReference>
<organism evidence="7 8">
    <name type="scientific">Hazenella coriacea</name>
    <dbReference type="NCBI Taxonomy" id="1179467"/>
    <lineage>
        <taxon>Bacteria</taxon>
        <taxon>Bacillati</taxon>
        <taxon>Bacillota</taxon>
        <taxon>Bacilli</taxon>
        <taxon>Bacillales</taxon>
        <taxon>Thermoactinomycetaceae</taxon>
        <taxon>Hazenella</taxon>
    </lineage>
</organism>
<dbReference type="InterPro" id="IPR001597">
    <property type="entry name" value="ArAA_b-elim_lyase/Thr_aldolase"/>
</dbReference>
<proteinExistence type="inferred from homology"/>
<evidence type="ECO:0000256" key="2">
    <source>
        <dbReference type="ARBA" id="ARBA00006966"/>
    </source>
</evidence>
<sequence>MIELRSDTFTLPTEEMIRAMSQAKLGDDVYKEDPTVNRLEELSAEMLGKEDACFLPSGTMANLTSLLTHCPRGTKVLVGNETDIYIYEAGGASVCGGVIYEPIATQPDGKLLLEDLEAAFPVDPEDPQFSLPSLICLENTHNRCGGRVLPLDYLREVQQFAYQKSLPVHMDGARVFHAAVALQRPVSEITAYADSIQFCLSKGLSSPVGSMVAGTKSFIEGVRRWRKLLGGGMRQAGVIAAAGIVSLTHMVDRLAEDHHHAQQFAIGLKDISGIAVDLNQVETNIVFFKITDERFTWESFIEAMRAENVLLAELGHGRIRAVFHRGVSSSDVDQALAKIDKVMKQGPL</sequence>
<keyword evidence="4" id="KW-0456">Lyase</keyword>
<dbReference type="NCBIfam" id="NF041359">
    <property type="entry name" value="GntG_guanitoxin"/>
    <property type="match status" value="1"/>
</dbReference>
<name>A0A4R3L2I1_9BACL</name>
<dbReference type="InterPro" id="IPR015424">
    <property type="entry name" value="PyrdxlP-dep_Trfase"/>
</dbReference>
<comment type="similarity">
    <text evidence="2">Belongs to the threonine aldolase family.</text>
</comment>
<protein>
    <submittedName>
        <fullName evidence="7">L-threonine aldolase</fullName>
    </submittedName>
</protein>
<evidence type="ECO:0000313" key="8">
    <source>
        <dbReference type="Proteomes" id="UP000294937"/>
    </source>
</evidence>
<evidence type="ECO:0000256" key="3">
    <source>
        <dbReference type="ARBA" id="ARBA00022898"/>
    </source>
</evidence>
<dbReference type="Gene3D" id="3.40.640.10">
    <property type="entry name" value="Type I PLP-dependent aspartate aminotransferase-like (Major domain)"/>
    <property type="match status" value="1"/>
</dbReference>
<dbReference type="GO" id="GO:0006545">
    <property type="term" value="P:glycine biosynthetic process"/>
    <property type="evidence" value="ECO:0007669"/>
    <property type="project" value="TreeGrafter"/>
</dbReference>
<keyword evidence="3" id="KW-0663">Pyridoxal phosphate</keyword>
<dbReference type="PANTHER" id="PTHR48097:SF9">
    <property type="entry name" value="L-THREONINE ALDOLASE"/>
    <property type="match status" value="1"/>
</dbReference>
<feature type="domain" description="Aromatic amino acid beta-eliminating lyase/threonine aldolase" evidence="6">
    <location>
        <begin position="3"/>
        <end position="289"/>
    </location>
</feature>
<dbReference type="RefSeq" id="WP_131926700.1">
    <property type="nucleotide sequence ID" value="NZ_SMAG01000012.1"/>
</dbReference>
<dbReference type="PIRSF" id="PIRSF017617">
    <property type="entry name" value="Thr_aldolase"/>
    <property type="match status" value="1"/>
</dbReference>
<evidence type="ECO:0000256" key="4">
    <source>
        <dbReference type="ARBA" id="ARBA00023239"/>
    </source>
</evidence>
<feature type="modified residue" description="N6-(pyridoxal phosphate)lysine" evidence="5">
    <location>
        <position position="202"/>
    </location>
</feature>
<dbReference type="NCBIfam" id="NF007825">
    <property type="entry name" value="PRK10534.1"/>
    <property type="match status" value="1"/>
</dbReference>
<dbReference type="FunFam" id="3.90.1150.10:FF:000041">
    <property type="entry name" value="Low-specificity L-threonine aldolase"/>
    <property type="match status" value="1"/>
</dbReference>
<dbReference type="InterPro" id="IPR023603">
    <property type="entry name" value="Low_specificity_L-TA-like"/>
</dbReference>
<dbReference type="AlphaFoldDB" id="A0A4R3L2I1"/>
<dbReference type="PANTHER" id="PTHR48097">
    <property type="entry name" value="L-THREONINE ALDOLASE-RELATED"/>
    <property type="match status" value="1"/>
</dbReference>
<comment type="caution">
    <text evidence="7">The sequence shown here is derived from an EMBL/GenBank/DDBJ whole genome shotgun (WGS) entry which is preliminary data.</text>
</comment>
<dbReference type="Gene3D" id="3.90.1150.10">
    <property type="entry name" value="Aspartate Aminotransferase, domain 1"/>
    <property type="match status" value="1"/>
</dbReference>
<dbReference type="Pfam" id="PF01212">
    <property type="entry name" value="Beta_elim_lyase"/>
    <property type="match status" value="1"/>
</dbReference>
<dbReference type="OrthoDB" id="9774495at2"/>
<dbReference type="EMBL" id="SMAG01000012">
    <property type="protein sequence ID" value="TCS92400.1"/>
    <property type="molecule type" value="Genomic_DNA"/>
</dbReference>
<evidence type="ECO:0000313" key="7">
    <source>
        <dbReference type="EMBL" id="TCS92400.1"/>
    </source>
</evidence>
<comment type="cofactor">
    <cofactor evidence="1">
        <name>pyridoxal 5'-phosphate</name>
        <dbReference type="ChEBI" id="CHEBI:597326"/>
    </cofactor>
</comment>